<dbReference type="SUPFAM" id="SSF52266">
    <property type="entry name" value="SGNH hydrolase"/>
    <property type="match status" value="1"/>
</dbReference>
<dbReference type="Gene3D" id="2.120.10.30">
    <property type="entry name" value="TolB, C-terminal domain"/>
    <property type="match status" value="1"/>
</dbReference>
<feature type="region of interest" description="Disordered" evidence="5">
    <location>
        <begin position="596"/>
        <end position="616"/>
    </location>
</feature>
<dbReference type="PROSITE" id="PS51257">
    <property type="entry name" value="PROKAR_LIPOPROTEIN"/>
    <property type="match status" value="1"/>
</dbReference>
<keyword evidence="1 4" id="KW-0349">Heme</keyword>
<dbReference type="Pfam" id="PF00034">
    <property type="entry name" value="Cytochrom_C"/>
    <property type="match status" value="1"/>
</dbReference>
<dbReference type="Pfam" id="PF23500">
    <property type="entry name" value="DUF7133"/>
    <property type="match status" value="1"/>
</dbReference>
<dbReference type="Proteomes" id="UP000219559">
    <property type="component" value="Unassembled WGS sequence"/>
</dbReference>
<dbReference type="GO" id="GO:0016788">
    <property type="term" value="F:hydrolase activity, acting on ester bonds"/>
    <property type="evidence" value="ECO:0007669"/>
    <property type="project" value="UniProtKB-ARBA"/>
</dbReference>
<evidence type="ECO:0000256" key="2">
    <source>
        <dbReference type="ARBA" id="ARBA00022723"/>
    </source>
</evidence>
<evidence type="ECO:0000259" key="7">
    <source>
        <dbReference type="PROSITE" id="PS51007"/>
    </source>
</evidence>
<keyword evidence="2 4" id="KW-0479">Metal-binding</keyword>
<dbReference type="InterPro" id="IPR011989">
    <property type="entry name" value="ARM-like"/>
</dbReference>
<dbReference type="InterPro" id="IPR055557">
    <property type="entry name" value="DUF7133"/>
</dbReference>
<reference evidence="8 9" key="1">
    <citation type="submission" date="2017-04" db="EMBL/GenBank/DDBJ databases">
        <title>A new member of the family Flavobacteriaceae isolated from ascidians.</title>
        <authorList>
            <person name="Chen L."/>
        </authorList>
    </citation>
    <scope>NUCLEOTIDE SEQUENCE [LARGE SCALE GENOMIC DNA]</scope>
    <source>
        <strain evidence="8 9">HQA918</strain>
    </source>
</reference>
<dbReference type="AlphaFoldDB" id="A0A2A4GDS5"/>
<keyword evidence="9" id="KW-1185">Reference proteome</keyword>
<dbReference type="PANTHER" id="PTHR33546">
    <property type="entry name" value="LARGE, MULTIFUNCTIONAL SECRETED PROTEIN-RELATED"/>
    <property type="match status" value="1"/>
</dbReference>
<dbReference type="EMBL" id="NBWU01000001">
    <property type="protein sequence ID" value="PCE65912.1"/>
    <property type="molecule type" value="Genomic_DNA"/>
</dbReference>
<dbReference type="PANTHER" id="PTHR33546:SF1">
    <property type="entry name" value="LARGE, MULTIFUNCTIONAL SECRETED PROTEIN"/>
    <property type="match status" value="1"/>
</dbReference>
<dbReference type="Gene3D" id="1.10.760.10">
    <property type="entry name" value="Cytochrome c-like domain"/>
    <property type="match status" value="1"/>
</dbReference>
<comment type="caution">
    <text evidence="8">The sequence shown here is derived from an EMBL/GenBank/DDBJ whole genome shotgun (WGS) entry which is preliminary data.</text>
</comment>
<dbReference type="PROSITE" id="PS51007">
    <property type="entry name" value="CYTC"/>
    <property type="match status" value="1"/>
</dbReference>
<dbReference type="InterPro" id="IPR011041">
    <property type="entry name" value="Quinoprot_gluc/sorb_DH_b-prop"/>
</dbReference>
<dbReference type="InterPro" id="IPR036909">
    <property type="entry name" value="Cyt_c-like_dom_sf"/>
</dbReference>
<dbReference type="OrthoDB" id="9812332at2"/>
<evidence type="ECO:0000313" key="9">
    <source>
        <dbReference type="Proteomes" id="UP000219559"/>
    </source>
</evidence>
<evidence type="ECO:0000256" key="5">
    <source>
        <dbReference type="SAM" id="MobiDB-lite"/>
    </source>
</evidence>
<dbReference type="InterPro" id="IPR009056">
    <property type="entry name" value="Cyt_c-like_dom"/>
</dbReference>
<dbReference type="SUPFAM" id="SSF50952">
    <property type="entry name" value="Soluble quinoprotein glucose dehydrogenase"/>
    <property type="match status" value="1"/>
</dbReference>
<accession>A0A2A4GDS5</accession>
<name>A0A2A4GDS5_9FLAO</name>
<evidence type="ECO:0000313" key="8">
    <source>
        <dbReference type="EMBL" id="PCE65912.1"/>
    </source>
</evidence>
<dbReference type="NCBIfam" id="TIGR02604">
    <property type="entry name" value="Piru_Ver_Nterm"/>
    <property type="match status" value="1"/>
</dbReference>
<protein>
    <submittedName>
        <fullName evidence="8">Dehydrogenase</fullName>
    </submittedName>
</protein>
<dbReference type="InterPro" id="IPR016024">
    <property type="entry name" value="ARM-type_fold"/>
</dbReference>
<feature type="signal peptide" evidence="6">
    <location>
        <begin position="1"/>
        <end position="24"/>
    </location>
</feature>
<feature type="chain" id="PRO_5012404385" evidence="6">
    <location>
        <begin position="25"/>
        <end position="1054"/>
    </location>
</feature>
<dbReference type="Gene3D" id="1.25.10.10">
    <property type="entry name" value="Leucine-rich Repeat Variant"/>
    <property type="match status" value="1"/>
</dbReference>
<evidence type="ECO:0000256" key="4">
    <source>
        <dbReference type="PROSITE-ProRule" id="PRU00433"/>
    </source>
</evidence>
<dbReference type="InterPro" id="IPR011042">
    <property type="entry name" value="6-blade_b-propeller_TolB-like"/>
</dbReference>
<sequence length="1054" mass="117200">MTRTKFVGAKMLLLALLIMGSCTKGPEKTIPLKSNSRIVLMGTNMASRMMDYGHFEAEMQMRYPSDSLVIRNMGDGGNTPAFRPHPGRKTPWAFDGAEAFHTDELANPTGAKGHFWYPDEWLSELKPDIILAFFGYNSSFKGAEGVANFKAELDAYVKHTLSQKYNGVAAPALALVSPNAFQDLTATLDVPKGTAENNNLALYSKAIGEVAQANNLVFVDVFTASKEWYKAGTPLTIDGVQLNDAGHKKLADYLATWTFGNKKADTSHADAVLTAVQEKNWMWHNDFKIPNGVHVYGRRYEPYGPDNYPDELIKIREMTAIRDTAIWDALNGKTKDLAAADAKTHTLAEVETNYQPSRKNGDPEKYLYGEEAVASINVAEGYKVELFASEVEFPDLANPVQMSFDNKGRLWVAVMPAYPHYKPGDEKPNDKLIILEDTDNDGKADKQTTFAEGLHIPVGFEIAPEGVYVSQGTHLKILKDTDGDDKADSSEILLSGFDDHDTHHVISAFCADPSGAIYMGEGVFLHSNVETPYGPVRATNGGFMRYNPARMHLERTVQVHIPNPWGIAFDEYGQYFFAETSGPAIRWMMPSSIKPKYGKGSPKSKDLAPEGDRVRPTSGLEFVSSRHFPEEVQGDLLINNAIGFLGMKQHKIEDDGTGYKTEHRQDLFWSDTDGNFRPVDMEFAPDGSLYFIDWHNVLIGHMQHNARDPLRDHAHGRVYRITYPGRPLVTPAKIDGASIPELLENLKLPEYRTRYRTRRELRGRDTEAVLAAVSNWAQGLDKNDANYEHNLLEALWVTWGVNKVDAAILDQCLSAQDFKVRAAAVTVVRYMGHQLADALGKLKTAAADENGRVRLAALVAASWLPEADAKAVFAIAEQHDLDRWMAPSLAMSQEFLEDAPAVEEKKEEKVDTHLKGVDRDAYVMGKEIYHREGFCATCHQENGKGLETSGFPPLAGTKWAIGSEERLIKIALNGLYGPIEVQGKKYPGQVPMTAYGRMLKDNEIAAVLTYVRNSFGNKASVIKPETVKKVREVTADKKGFYTPEELLKDHPLEK</sequence>
<feature type="compositionally biased region" description="Basic and acidic residues" evidence="5">
    <location>
        <begin position="603"/>
        <end position="615"/>
    </location>
</feature>
<dbReference type="InterPro" id="IPR013428">
    <property type="entry name" value="Membrane-bound_put_N"/>
</dbReference>
<dbReference type="InterPro" id="IPR036514">
    <property type="entry name" value="SGNH_hydro_sf"/>
</dbReference>
<keyword evidence="6" id="KW-0732">Signal</keyword>
<evidence type="ECO:0000256" key="3">
    <source>
        <dbReference type="ARBA" id="ARBA00023004"/>
    </source>
</evidence>
<dbReference type="CDD" id="cd01834">
    <property type="entry name" value="SGNH_hydrolase_like_2"/>
    <property type="match status" value="1"/>
</dbReference>
<dbReference type="RefSeq" id="WP_097441438.1">
    <property type="nucleotide sequence ID" value="NZ_NBWU01000001.1"/>
</dbReference>
<dbReference type="SUPFAM" id="SSF46626">
    <property type="entry name" value="Cytochrome c"/>
    <property type="match status" value="1"/>
</dbReference>
<dbReference type="GO" id="GO:0020037">
    <property type="term" value="F:heme binding"/>
    <property type="evidence" value="ECO:0007669"/>
    <property type="project" value="InterPro"/>
</dbReference>
<dbReference type="SUPFAM" id="SSF48371">
    <property type="entry name" value="ARM repeat"/>
    <property type="match status" value="1"/>
</dbReference>
<gene>
    <name evidence="8" type="ORF">B7P33_01010</name>
</gene>
<dbReference type="GO" id="GO:0009055">
    <property type="term" value="F:electron transfer activity"/>
    <property type="evidence" value="ECO:0007669"/>
    <property type="project" value="InterPro"/>
</dbReference>
<proteinExistence type="predicted"/>
<dbReference type="Gene3D" id="3.40.50.1110">
    <property type="entry name" value="SGNH hydrolase"/>
    <property type="match status" value="1"/>
</dbReference>
<feature type="domain" description="Cytochrome c" evidence="7">
    <location>
        <begin position="920"/>
        <end position="1015"/>
    </location>
</feature>
<dbReference type="GO" id="GO:0046872">
    <property type="term" value="F:metal ion binding"/>
    <property type="evidence" value="ECO:0007669"/>
    <property type="project" value="UniProtKB-KW"/>
</dbReference>
<organism evidence="8 9">
    <name type="scientific">Sediminicola luteus</name>
    <dbReference type="NCBI Taxonomy" id="319238"/>
    <lineage>
        <taxon>Bacteria</taxon>
        <taxon>Pseudomonadati</taxon>
        <taxon>Bacteroidota</taxon>
        <taxon>Flavobacteriia</taxon>
        <taxon>Flavobacteriales</taxon>
        <taxon>Flavobacteriaceae</taxon>
        <taxon>Sediminicola</taxon>
    </lineage>
</organism>
<evidence type="ECO:0000256" key="6">
    <source>
        <dbReference type="SAM" id="SignalP"/>
    </source>
</evidence>
<keyword evidence="3 4" id="KW-0408">Iron</keyword>
<evidence type="ECO:0000256" key="1">
    <source>
        <dbReference type="ARBA" id="ARBA00022617"/>
    </source>
</evidence>